<dbReference type="EMBL" id="ABWZ01000018">
    <property type="protein sequence ID" value="EEB26385.1"/>
    <property type="molecule type" value="Genomic_DNA"/>
</dbReference>
<evidence type="ECO:0000313" key="1">
    <source>
        <dbReference type="EMBL" id="EEB26385.1"/>
    </source>
</evidence>
<reference evidence="1 2" key="2">
    <citation type="submission" date="2008-10" db="EMBL/GenBank/DDBJ databases">
        <authorList>
            <person name="Fulton L."/>
            <person name="Clifton S."/>
            <person name="Fulton B."/>
            <person name="Xu J."/>
            <person name="Minx P."/>
            <person name="Pepin K.H."/>
            <person name="Johnson M."/>
            <person name="Thiruvilangam P."/>
            <person name="Bhonagiri V."/>
            <person name="Nash W.E."/>
            <person name="Mardis E.R."/>
            <person name="Wilson R.K."/>
        </authorList>
    </citation>
    <scope>NUCLEOTIDE SEQUENCE [LARGE SCALE GENOMIC DNA]</scope>
    <source>
        <strain evidence="1 2">DSM 17855</strain>
    </source>
</reference>
<dbReference type="HOGENOM" id="CLU_3114471_0_0_10"/>
<protein>
    <submittedName>
        <fullName evidence="1">Uncharacterized protein</fullName>
    </submittedName>
</protein>
<name>B6VV12_9BACT</name>
<sequence length="50" mass="5883">MAIFSCLFKGYYWNTLFLCALSRVYAMFSEKCMPHYPFILDGELYNAANQ</sequence>
<proteinExistence type="predicted"/>
<evidence type="ECO:0000313" key="2">
    <source>
        <dbReference type="Proteomes" id="UP000004849"/>
    </source>
</evidence>
<dbReference type="Proteomes" id="UP000004849">
    <property type="component" value="Unassembled WGS sequence"/>
</dbReference>
<organism evidence="1 2">
    <name type="scientific">Phocaeicola dorei DSM 17855</name>
    <dbReference type="NCBI Taxonomy" id="483217"/>
    <lineage>
        <taxon>Bacteria</taxon>
        <taxon>Pseudomonadati</taxon>
        <taxon>Bacteroidota</taxon>
        <taxon>Bacteroidia</taxon>
        <taxon>Bacteroidales</taxon>
        <taxon>Bacteroidaceae</taxon>
        <taxon>Phocaeicola</taxon>
    </lineage>
</organism>
<dbReference type="AlphaFoldDB" id="B6VV12"/>
<accession>B6VV12</accession>
<gene>
    <name evidence="1" type="ORF">BACDOR_01119</name>
</gene>
<reference evidence="1 2" key="1">
    <citation type="submission" date="2008-10" db="EMBL/GenBank/DDBJ databases">
        <title>Draft genome sequence of Bacteroides dorei (DSM 17855).</title>
        <authorList>
            <person name="Sudarsanam P."/>
            <person name="Ley R."/>
            <person name="Guruge J."/>
            <person name="Turnbaugh P.J."/>
            <person name="Mahowald M."/>
            <person name="Liep D."/>
            <person name="Gordon J."/>
        </authorList>
    </citation>
    <scope>NUCLEOTIDE SEQUENCE [LARGE SCALE GENOMIC DNA]</scope>
    <source>
        <strain evidence="1 2">DSM 17855</strain>
    </source>
</reference>